<dbReference type="Proteomes" id="UP001560267">
    <property type="component" value="Unassembled WGS sequence"/>
</dbReference>
<keyword evidence="4" id="KW-0028">Amino-acid biosynthesis</keyword>
<proteinExistence type="predicted"/>
<keyword evidence="8" id="KW-0456">Lyase</keyword>
<evidence type="ECO:0000256" key="7">
    <source>
        <dbReference type="ARBA" id="ARBA00023141"/>
    </source>
</evidence>
<dbReference type="InterPro" id="IPR001468">
    <property type="entry name" value="Indole-3-GlycerolPSynthase_CS"/>
</dbReference>
<evidence type="ECO:0000256" key="5">
    <source>
        <dbReference type="ARBA" id="ARBA00022793"/>
    </source>
</evidence>
<evidence type="ECO:0000256" key="3">
    <source>
        <dbReference type="ARBA" id="ARBA00012362"/>
    </source>
</evidence>
<dbReference type="EC" id="4.1.1.48" evidence="3"/>
<evidence type="ECO:0000256" key="2">
    <source>
        <dbReference type="ARBA" id="ARBA00004696"/>
    </source>
</evidence>
<dbReference type="SUPFAM" id="SSF51366">
    <property type="entry name" value="Ribulose-phoshate binding barrel"/>
    <property type="match status" value="1"/>
</dbReference>
<evidence type="ECO:0000313" key="10">
    <source>
        <dbReference type="EMBL" id="MEX6428945.1"/>
    </source>
</evidence>
<name>A0ABV3Y133_9ACTN</name>
<evidence type="ECO:0000256" key="1">
    <source>
        <dbReference type="ARBA" id="ARBA00001633"/>
    </source>
</evidence>
<gene>
    <name evidence="10" type="ORF">AB6A68_03730</name>
</gene>
<comment type="caution">
    <text evidence="10">The sequence shown here is derived from an EMBL/GenBank/DDBJ whole genome shotgun (WGS) entry which is preliminary data.</text>
</comment>
<keyword evidence="6" id="KW-0822">Tryptophan biosynthesis</keyword>
<keyword evidence="5" id="KW-0210">Decarboxylase</keyword>
<evidence type="ECO:0000313" key="11">
    <source>
        <dbReference type="Proteomes" id="UP001560267"/>
    </source>
</evidence>
<dbReference type="Gene3D" id="3.20.20.70">
    <property type="entry name" value="Aldolase class I"/>
    <property type="match status" value="1"/>
</dbReference>
<sequence length="245" mass="25779">MDDSRPLDGLMAHCKVVPAGPSFESALRAPGLGIIAEIKRRSPSRGSMTTTDVVPAEVAGEYCKGGAAAISVLTDTPHFGGELGDLRDVAAVVDIPVLRKDFLLTERDLCDARINGASAALIIASAMDRPALERLIGFSAQIGLELLLEVHDPAEIAGVDLVGLGFHGAIGINQRDLVTFEVDPKRALAYRERLSDVFPVVAESGIQGPADAQVLAAGGYDAILVGEHLMRAGDRAGMVRTLRGY</sequence>
<dbReference type="PANTHER" id="PTHR22854">
    <property type="entry name" value="TRYPTOPHAN BIOSYNTHESIS PROTEIN"/>
    <property type="match status" value="1"/>
</dbReference>
<accession>A0ABV3Y133</accession>
<dbReference type="EMBL" id="JBFSHR010000008">
    <property type="protein sequence ID" value="MEX6428945.1"/>
    <property type="molecule type" value="Genomic_DNA"/>
</dbReference>
<dbReference type="InterPro" id="IPR011060">
    <property type="entry name" value="RibuloseP-bd_barrel"/>
</dbReference>
<reference evidence="10 11" key="1">
    <citation type="submission" date="2024-07" db="EMBL/GenBank/DDBJ databases">
        <title>Draft Genome Sequence of Ferrimicrobium acidiphilum Strain YE2023, Isolated from a Pulp of Bioleach Reactor.</title>
        <authorList>
            <person name="Elkina Y.A."/>
            <person name="Bulaeva A.G."/>
            <person name="Beletsky A.V."/>
            <person name="Mardanov A.V."/>
        </authorList>
    </citation>
    <scope>NUCLEOTIDE SEQUENCE [LARGE SCALE GENOMIC DNA]</scope>
    <source>
        <strain evidence="10 11">YE2023</strain>
    </source>
</reference>
<comment type="pathway">
    <text evidence="2">Amino-acid biosynthesis; L-tryptophan biosynthesis; L-tryptophan from chorismate: step 4/5.</text>
</comment>
<evidence type="ECO:0000256" key="8">
    <source>
        <dbReference type="ARBA" id="ARBA00023239"/>
    </source>
</evidence>
<dbReference type="Pfam" id="PF00218">
    <property type="entry name" value="IGPS"/>
    <property type="match status" value="1"/>
</dbReference>
<dbReference type="PROSITE" id="PS00614">
    <property type="entry name" value="IGPS"/>
    <property type="match status" value="1"/>
</dbReference>
<keyword evidence="11" id="KW-1185">Reference proteome</keyword>
<feature type="domain" description="Indole-3-glycerol phosphate synthase" evidence="9">
    <location>
        <begin position="7"/>
        <end position="242"/>
    </location>
</feature>
<dbReference type="PANTHER" id="PTHR22854:SF2">
    <property type="entry name" value="INDOLE-3-GLYCEROL-PHOSPHATE SYNTHASE"/>
    <property type="match status" value="1"/>
</dbReference>
<dbReference type="InterPro" id="IPR013785">
    <property type="entry name" value="Aldolase_TIM"/>
</dbReference>
<keyword evidence="7" id="KW-0057">Aromatic amino acid biosynthesis</keyword>
<dbReference type="InterPro" id="IPR045186">
    <property type="entry name" value="Indole-3-glycerol_P_synth"/>
</dbReference>
<dbReference type="CDD" id="cd00331">
    <property type="entry name" value="IGPS"/>
    <property type="match status" value="1"/>
</dbReference>
<comment type="catalytic activity">
    <reaction evidence="1">
        <text>1-(2-carboxyphenylamino)-1-deoxy-D-ribulose 5-phosphate + H(+) = (1S,2R)-1-C-(indol-3-yl)glycerol 3-phosphate + CO2 + H2O</text>
        <dbReference type="Rhea" id="RHEA:23476"/>
        <dbReference type="ChEBI" id="CHEBI:15377"/>
        <dbReference type="ChEBI" id="CHEBI:15378"/>
        <dbReference type="ChEBI" id="CHEBI:16526"/>
        <dbReference type="ChEBI" id="CHEBI:58613"/>
        <dbReference type="ChEBI" id="CHEBI:58866"/>
        <dbReference type="EC" id="4.1.1.48"/>
    </reaction>
</comment>
<evidence type="ECO:0000256" key="6">
    <source>
        <dbReference type="ARBA" id="ARBA00022822"/>
    </source>
</evidence>
<evidence type="ECO:0000256" key="4">
    <source>
        <dbReference type="ARBA" id="ARBA00022605"/>
    </source>
</evidence>
<dbReference type="InterPro" id="IPR013798">
    <property type="entry name" value="Indole-3-glycerol_P_synth_dom"/>
</dbReference>
<evidence type="ECO:0000259" key="9">
    <source>
        <dbReference type="Pfam" id="PF00218"/>
    </source>
</evidence>
<protein>
    <recommendedName>
        <fullName evidence="3">indole-3-glycerol-phosphate synthase</fullName>
        <ecNumber evidence="3">4.1.1.48</ecNumber>
    </recommendedName>
</protein>
<organism evidence="10 11">
    <name type="scientific">Ferrimicrobium acidiphilum</name>
    <dbReference type="NCBI Taxonomy" id="121039"/>
    <lineage>
        <taxon>Bacteria</taxon>
        <taxon>Bacillati</taxon>
        <taxon>Actinomycetota</taxon>
        <taxon>Acidimicrobiia</taxon>
        <taxon>Acidimicrobiales</taxon>
        <taxon>Acidimicrobiaceae</taxon>
        <taxon>Ferrimicrobium</taxon>
    </lineage>
</organism>